<feature type="transmembrane region" description="Helical" evidence="1">
    <location>
        <begin position="54"/>
        <end position="73"/>
    </location>
</feature>
<comment type="caution">
    <text evidence="2">The sequence shown here is derived from an EMBL/GenBank/DDBJ whole genome shotgun (WGS) entry which is preliminary data.</text>
</comment>
<evidence type="ECO:0008006" key="4">
    <source>
        <dbReference type="Google" id="ProtNLM"/>
    </source>
</evidence>
<reference evidence="2" key="1">
    <citation type="submission" date="2020-08" db="EMBL/GenBank/DDBJ databases">
        <title>Sequencing the genomes of 1000 actinobacteria strains.</title>
        <authorList>
            <person name="Klenk H.-P."/>
        </authorList>
    </citation>
    <scope>NUCLEOTIDE SEQUENCE [LARGE SCALE GENOMIC DNA]</scope>
    <source>
        <strain evidence="2">DSM 27064</strain>
    </source>
</reference>
<keyword evidence="1" id="KW-1133">Transmembrane helix</keyword>
<dbReference type="RefSeq" id="WP_183304415.1">
    <property type="nucleotide sequence ID" value="NZ_JACIFD010000005.1"/>
</dbReference>
<accession>A0A840DHV8</accession>
<dbReference type="AlphaFoldDB" id="A0A840DHV8"/>
<dbReference type="Proteomes" id="UP000571183">
    <property type="component" value="Unassembled WGS sequence"/>
</dbReference>
<name>A0A840DHV8_9MICO</name>
<sequence length="206" mass="21456">MSSTVRKPDNFALPAKRGIAVPAKTAAPAPISAPASNPTRQLQPVTAPRRKHTVMPYLVGALAVCFIGAQMVISNLTSKGAYELDALKKQERDTLRVERVLAQNALALTSPQNLADNARSLGMVENIAPSYLRLSDGVILGAPSTEVAPRPVANLVPNATLQQQPVINEVGEVVARDSAAAAATAATAAAGVAVVWEGELPAPQTR</sequence>
<keyword evidence="1" id="KW-0812">Transmembrane</keyword>
<keyword evidence="3" id="KW-1185">Reference proteome</keyword>
<evidence type="ECO:0000313" key="2">
    <source>
        <dbReference type="EMBL" id="MBB4071303.1"/>
    </source>
</evidence>
<proteinExistence type="predicted"/>
<evidence type="ECO:0000256" key="1">
    <source>
        <dbReference type="SAM" id="Phobius"/>
    </source>
</evidence>
<evidence type="ECO:0000313" key="3">
    <source>
        <dbReference type="Proteomes" id="UP000571183"/>
    </source>
</evidence>
<gene>
    <name evidence="2" type="ORF">F5897_000600</name>
</gene>
<organism evidence="2 3">
    <name type="scientific">Canibacter oris</name>
    <dbReference type="NCBI Taxonomy" id="1365628"/>
    <lineage>
        <taxon>Bacteria</taxon>
        <taxon>Bacillati</taxon>
        <taxon>Actinomycetota</taxon>
        <taxon>Actinomycetes</taxon>
        <taxon>Micrococcales</taxon>
        <taxon>Microbacteriaceae</taxon>
        <taxon>Canibacter</taxon>
    </lineage>
</organism>
<protein>
    <recommendedName>
        <fullName evidence="4">Cell division protein FtsL</fullName>
    </recommendedName>
</protein>
<dbReference type="EMBL" id="JACIFD010000005">
    <property type="protein sequence ID" value="MBB4071303.1"/>
    <property type="molecule type" value="Genomic_DNA"/>
</dbReference>
<keyword evidence="1" id="KW-0472">Membrane</keyword>